<dbReference type="Gene3D" id="2.60.120.1130">
    <property type="match status" value="1"/>
</dbReference>
<proteinExistence type="predicted"/>
<reference evidence="2 3" key="1">
    <citation type="submission" date="2018-12" db="EMBL/GenBank/DDBJ databases">
        <title>Hymenobacter gummosus sp. nov., isolated from a spring.</title>
        <authorList>
            <person name="Nie L."/>
        </authorList>
    </citation>
    <scope>NUCLEOTIDE SEQUENCE [LARGE SCALE GENOMIC DNA]</scope>
    <source>
        <strain evidence="2 3">KCTC 52166</strain>
    </source>
</reference>
<dbReference type="Gene3D" id="3.10.620.30">
    <property type="match status" value="1"/>
</dbReference>
<sequence>MHFPWLRPAPLLGTLLLTAVTARAQDDPIKYGKVEASHFDAKQYHNIEGAPAVVLCDYGTSRVVGGKDGFQVVFDRVTRVLVLNKAGYDEATVQIPLYHREGNEEKLSNLRGCTYNLVGGKLEKQPLDTKDPKAVFTEKADDNVNVRKFTLPGVREGSILEYAYTIKSDFVFNLQDWRFQRDIPVEWSEYRAVLPSFYQYKQIPHGFLPYAVKDFNIVPYSTSYRESKEDHYGRTGAEDVTHLTTKAVSCRWAMQHVPAFRDEPFMTTARDYIAGIDFELDIVQFDANHPRPVTSTWEKINQDLLKEEDFGLWLSSRSPLTAQAEALATAYPDPTARAAAVVTLVQRAVRYNGEERRYASQPVRRVLDQQRGNSAEVNLLLVRSLRDAGLAEAAPVLVSTRRHGRVQTEVPLLSQFNYVVAQVPLGNGQQLLLDATEPTAAAGTLPSRCLNGQGRLIGKEGRWVSLTPSQKFMRVTNARLSLDAQGQLQGTMHREYAGYAALAERNQLAEHGEKAYLTALQQQYADWQLKRSALQQTEVLDKPLVLDVDLVLPAAGTAADRLYVPVMQFFTERQNPFQNDARTFPVDFGTLREDITSVVVTLPKGYAVEELPKSAVLDLPGGQGRYSFEAVLRDNVLYFNSRLQLRKTEYQPSEYAALRELFTRSVAKHTEPLVLRRTP</sequence>
<comment type="caution">
    <text evidence="2">The sequence shown here is derived from an EMBL/GenBank/DDBJ whole genome shotgun (WGS) entry which is preliminary data.</text>
</comment>
<evidence type="ECO:0000256" key="1">
    <source>
        <dbReference type="SAM" id="SignalP"/>
    </source>
</evidence>
<dbReference type="AlphaFoldDB" id="A0A3S0JI22"/>
<feature type="chain" id="PRO_5018678859" evidence="1">
    <location>
        <begin position="25"/>
        <end position="679"/>
    </location>
</feature>
<name>A0A3S0JI22_9BACT</name>
<keyword evidence="1" id="KW-0732">Signal</keyword>
<keyword evidence="3" id="KW-1185">Reference proteome</keyword>
<evidence type="ECO:0000313" key="2">
    <source>
        <dbReference type="EMBL" id="RTQ50650.1"/>
    </source>
</evidence>
<dbReference type="Proteomes" id="UP000282184">
    <property type="component" value="Unassembled WGS sequence"/>
</dbReference>
<accession>A0A3S0JI22</accession>
<dbReference type="OrthoDB" id="98874at2"/>
<organism evidence="2 3">
    <name type="scientific">Hymenobacter gummosus</name>
    <dbReference type="NCBI Taxonomy" id="1776032"/>
    <lineage>
        <taxon>Bacteria</taxon>
        <taxon>Pseudomonadati</taxon>
        <taxon>Bacteroidota</taxon>
        <taxon>Cytophagia</taxon>
        <taxon>Cytophagales</taxon>
        <taxon>Hymenobacteraceae</taxon>
        <taxon>Hymenobacter</taxon>
    </lineage>
</organism>
<dbReference type="EMBL" id="RXOF01000004">
    <property type="protein sequence ID" value="RTQ50650.1"/>
    <property type="molecule type" value="Genomic_DNA"/>
</dbReference>
<evidence type="ECO:0000313" key="3">
    <source>
        <dbReference type="Proteomes" id="UP000282184"/>
    </source>
</evidence>
<dbReference type="RefSeq" id="WP_126692718.1">
    <property type="nucleotide sequence ID" value="NZ_RXOF01000004.1"/>
</dbReference>
<dbReference type="Gene3D" id="2.60.40.3140">
    <property type="match status" value="1"/>
</dbReference>
<feature type="signal peptide" evidence="1">
    <location>
        <begin position="1"/>
        <end position="24"/>
    </location>
</feature>
<protein>
    <submittedName>
        <fullName evidence="2">DUF3857 domain-containing protein</fullName>
    </submittedName>
</protein>
<gene>
    <name evidence="2" type="ORF">EJV47_08430</name>
</gene>